<dbReference type="AlphaFoldDB" id="A0A3M3XV83"/>
<organism evidence="1 2">
    <name type="scientific">Pseudomonas syringae pv. primulae</name>
    <dbReference type="NCBI Taxonomy" id="251707"/>
    <lineage>
        <taxon>Bacteria</taxon>
        <taxon>Pseudomonadati</taxon>
        <taxon>Pseudomonadota</taxon>
        <taxon>Gammaproteobacteria</taxon>
        <taxon>Pseudomonadales</taxon>
        <taxon>Pseudomonadaceae</taxon>
        <taxon>Pseudomonas</taxon>
    </lineage>
</organism>
<dbReference type="EMBL" id="RBPY01000140">
    <property type="protein sequence ID" value="RMO73464.1"/>
    <property type="molecule type" value="Genomic_DNA"/>
</dbReference>
<accession>A0A3M3XV83</accession>
<proteinExistence type="predicted"/>
<gene>
    <name evidence="1" type="ORF">ALQ36_05200</name>
</gene>
<dbReference type="Proteomes" id="UP000281350">
    <property type="component" value="Unassembled WGS sequence"/>
</dbReference>
<name>A0A3M3XV83_9PSED</name>
<reference evidence="1 2" key="1">
    <citation type="submission" date="2018-08" db="EMBL/GenBank/DDBJ databases">
        <title>Recombination of ecologically and evolutionarily significant loci maintains genetic cohesion in the Pseudomonas syringae species complex.</title>
        <authorList>
            <person name="Dillon M."/>
            <person name="Thakur S."/>
            <person name="Almeida R.N.D."/>
            <person name="Weir B.S."/>
            <person name="Guttman D.S."/>
        </authorList>
    </citation>
    <scope>NUCLEOTIDE SEQUENCE [LARGE SCALE GENOMIC DNA]</scope>
    <source>
        <strain evidence="1 2">ICMP 2732</strain>
    </source>
</reference>
<evidence type="ECO:0000313" key="1">
    <source>
        <dbReference type="EMBL" id="RMO73464.1"/>
    </source>
</evidence>
<evidence type="ECO:0000313" key="2">
    <source>
        <dbReference type="Proteomes" id="UP000281350"/>
    </source>
</evidence>
<sequence>MLDQIRAVFVVMIVGDVQPDFMHLGRPAQQFGVALVLQLPALGNLLQRMQRLGFDARGLFQIDVITLHQRAEGALTHVFVMMTAHQVVQHAFTQGAFAVIHALEFQRIEDRFQNRQAGRENRTAVGFDAVEVDFLDVAHLEQLAFEPCQPFGIDLACAIAIGFQRQTDGANGAGRTDGFIPLEAMQRVFDAHDFEARSGVGLSVTSGCYLAVAEVALSKTHAAHLQAFTQQRLEALADDEFGAAAANVGDQALAGSVGQRVGDAQINEACFFAAGNHFYRMTENFFGAMNEVVAVARFAQGIGAHNTHGAGRQAVDQLRKAFQAVKTALHRFFGQLTLFIDTRCQLHLFAEALKNANFALIGFSHNHMKAVGAQVDSGDQ</sequence>
<protein>
    <submittedName>
        <fullName evidence="1">Uncharacterized protein</fullName>
    </submittedName>
</protein>
<comment type="caution">
    <text evidence="1">The sequence shown here is derived from an EMBL/GenBank/DDBJ whole genome shotgun (WGS) entry which is preliminary data.</text>
</comment>